<dbReference type="Proteomes" id="UP000789570">
    <property type="component" value="Unassembled WGS sequence"/>
</dbReference>
<dbReference type="EMBL" id="CAJVPQ010014298">
    <property type="protein sequence ID" value="CAG8739015.1"/>
    <property type="molecule type" value="Genomic_DNA"/>
</dbReference>
<gene>
    <name evidence="1" type="ORF">FCALED_LOCUS15501</name>
</gene>
<name>A0A9N9NJ94_9GLOM</name>
<evidence type="ECO:0000313" key="1">
    <source>
        <dbReference type="EMBL" id="CAG8739015.1"/>
    </source>
</evidence>
<proteinExistence type="predicted"/>
<evidence type="ECO:0000313" key="2">
    <source>
        <dbReference type="Proteomes" id="UP000789570"/>
    </source>
</evidence>
<feature type="non-terminal residue" evidence="1">
    <location>
        <position position="1"/>
    </location>
</feature>
<comment type="caution">
    <text evidence="1">The sequence shown here is derived from an EMBL/GenBank/DDBJ whole genome shotgun (WGS) entry which is preliminary data.</text>
</comment>
<dbReference type="AlphaFoldDB" id="A0A9N9NJ94"/>
<reference evidence="1" key="1">
    <citation type="submission" date="2021-06" db="EMBL/GenBank/DDBJ databases">
        <authorList>
            <person name="Kallberg Y."/>
            <person name="Tangrot J."/>
            <person name="Rosling A."/>
        </authorList>
    </citation>
    <scope>NUCLEOTIDE SEQUENCE</scope>
    <source>
        <strain evidence="1">UK204</strain>
    </source>
</reference>
<protein>
    <submittedName>
        <fullName evidence="1">4831_t:CDS:1</fullName>
    </submittedName>
</protein>
<keyword evidence="2" id="KW-1185">Reference proteome</keyword>
<dbReference type="OrthoDB" id="2156052at2759"/>
<organism evidence="1 2">
    <name type="scientific">Funneliformis caledonium</name>
    <dbReference type="NCBI Taxonomy" id="1117310"/>
    <lineage>
        <taxon>Eukaryota</taxon>
        <taxon>Fungi</taxon>
        <taxon>Fungi incertae sedis</taxon>
        <taxon>Mucoromycota</taxon>
        <taxon>Glomeromycotina</taxon>
        <taxon>Glomeromycetes</taxon>
        <taxon>Glomerales</taxon>
        <taxon>Glomeraceae</taxon>
        <taxon>Funneliformis</taxon>
    </lineage>
</organism>
<accession>A0A9N9NJ94</accession>
<sequence>ATRSRERFKRISKEDQIKGESDFIHKCEKLLLVVDVKITLALKLEVDEPLHEKYDDDLERIKLL</sequence>